<accession>A0A328WX84</accession>
<dbReference type="SUPFAM" id="SSF53335">
    <property type="entry name" value="S-adenosyl-L-methionine-dependent methyltransferases"/>
    <property type="match status" value="1"/>
</dbReference>
<dbReference type="InterPro" id="IPR029063">
    <property type="entry name" value="SAM-dependent_MTases_sf"/>
</dbReference>
<sequence>MDLTEFSRLQDKTNYQRHPWETSRKNVLQTFLNQARINFPIERIVDIGSGDAYVIHTLVEKGLAKEYYAIDTAYTPEVINQLKKNNNDSEVLYFQNLKAYLSKITSEKPTLFLCMDVLEHLEDEKIILDDLNKENSNHFYFFAVPAFQSVFSSHDVLLGHYRRYTLKQLSSLLQQNKFTIIDKGYYFTSLLIFRNLDKWLKRDKKESIDNWNAGKFKTGLINMMLTIDFKLSLLLKKIGITIPGLSCYCLCKK</sequence>
<dbReference type="Gene3D" id="3.40.50.150">
    <property type="entry name" value="Vaccinia Virus protein VP39"/>
    <property type="match status" value="1"/>
</dbReference>
<dbReference type="AlphaFoldDB" id="A0A328WX84"/>
<keyword evidence="2" id="KW-1185">Reference proteome</keyword>
<dbReference type="RefSeq" id="WP_112085158.1">
    <property type="nucleotide sequence ID" value="NZ_QLSV01000003.1"/>
</dbReference>
<dbReference type="EMBL" id="QLSV01000003">
    <property type="protein sequence ID" value="RAR49716.1"/>
    <property type="molecule type" value="Genomic_DNA"/>
</dbReference>
<reference evidence="1 2" key="1">
    <citation type="submission" date="2018-06" db="EMBL/GenBank/DDBJ databases">
        <title>Genomic Encyclopedia of Type Strains, Phase III (KMG-III): the genomes of soil and plant-associated and newly described type strains.</title>
        <authorList>
            <person name="Whitman W."/>
        </authorList>
    </citation>
    <scope>NUCLEOTIDE SEQUENCE [LARGE SCALE GENOMIC DNA]</scope>
    <source>
        <strain evidence="1 2">CGMCC 1.12504</strain>
    </source>
</reference>
<protein>
    <recommendedName>
        <fullName evidence="3">Methyltransferase family protein</fullName>
    </recommendedName>
</protein>
<evidence type="ECO:0000313" key="1">
    <source>
        <dbReference type="EMBL" id="RAR49716.1"/>
    </source>
</evidence>
<evidence type="ECO:0008006" key="3">
    <source>
        <dbReference type="Google" id="ProtNLM"/>
    </source>
</evidence>
<gene>
    <name evidence="1" type="ORF">B0I10_103137</name>
</gene>
<evidence type="ECO:0000313" key="2">
    <source>
        <dbReference type="Proteomes" id="UP000249518"/>
    </source>
</evidence>
<dbReference type="OrthoDB" id="1524727at2"/>
<name>A0A328WX84_9FLAO</name>
<proteinExistence type="predicted"/>
<organism evidence="1 2">
    <name type="scientific">Flavobacterium lacus</name>
    <dbReference type="NCBI Taxonomy" id="1353778"/>
    <lineage>
        <taxon>Bacteria</taxon>
        <taxon>Pseudomonadati</taxon>
        <taxon>Bacteroidota</taxon>
        <taxon>Flavobacteriia</taxon>
        <taxon>Flavobacteriales</taxon>
        <taxon>Flavobacteriaceae</taxon>
        <taxon>Flavobacterium</taxon>
    </lineage>
</organism>
<dbReference type="Proteomes" id="UP000249518">
    <property type="component" value="Unassembled WGS sequence"/>
</dbReference>
<comment type="caution">
    <text evidence="1">The sequence shown here is derived from an EMBL/GenBank/DDBJ whole genome shotgun (WGS) entry which is preliminary data.</text>
</comment>